<keyword evidence="7 14" id="KW-0274">FAD</keyword>
<evidence type="ECO:0000256" key="8">
    <source>
        <dbReference type="ARBA" id="ARBA00022989"/>
    </source>
</evidence>
<dbReference type="EMBL" id="SWFS01000128">
    <property type="protein sequence ID" value="KAA8915997.1"/>
    <property type="molecule type" value="Genomic_DNA"/>
</dbReference>
<sequence length="319" mass="35825">MNQFRTLSRQLPLSTRGFASAARPVSSRRVANWVPVAAGVAAAAGVAYYSSAQVHAESKKALTDPNEWTEFKLAKVDTVSHNTKHFVFELPQKDQILGLETAGCILTKFTREENGKNVIRPYTPVSDPDQQGTFELVIKVYDKGLMSKHIHSLQPGNTLAVKGPITKYKWEPNMHREIALLGAGTGITPLYQLMHRINKDPKDQTKVHLFYGNVTEDDILIKDHIDAIAKQNPDQFKVHYFVDKPTKEWKGQTGFINQDYLEKNMFKPGDHTGNVKIFVCGPPPFYDAFSGNKVSPQDQGELTGMLKDMGFNKDQVFKF</sequence>
<dbReference type="Gene3D" id="2.40.30.10">
    <property type="entry name" value="Translation factors"/>
    <property type="match status" value="1"/>
</dbReference>
<keyword evidence="10 15" id="KW-0520">NAD</keyword>
<dbReference type="InterPro" id="IPR017927">
    <property type="entry name" value="FAD-bd_FR_type"/>
</dbReference>
<dbReference type="SUPFAM" id="SSF52343">
    <property type="entry name" value="Ferredoxin reductase-like, C-terminal NADP-linked domain"/>
    <property type="match status" value="1"/>
</dbReference>
<keyword evidence="19" id="KW-1185">Reference proteome</keyword>
<dbReference type="PANTHER" id="PTHR19370">
    <property type="entry name" value="NADH-CYTOCHROME B5 REDUCTASE"/>
    <property type="match status" value="1"/>
</dbReference>
<comment type="similarity">
    <text evidence="3 15">Belongs to the flavoprotein pyridine nucleotide cytochrome reductase family.</text>
</comment>
<evidence type="ECO:0000256" key="9">
    <source>
        <dbReference type="ARBA" id="ARBA00023002"/>
    </source>
</evidence>
<dbReference type="InterPro" id="IPR001433">
    <property type="entry name" value="OxRdtase_FAD/NAD-bd"/>
</dbReference>
<evidence type="ECO:0000256" key="16">
    <source>
        <dbReference type="SAM" id="Phobius"/>
    </source>
</evidence>
<keyword evidence="9 15" id="KW-0560">Oxidoreductase</keyword>
<organism evidence="18 19">
    <name type="scientific">Trichomonascus ciferrii</name>
    <dbReference type="NCBI Taxonomy" id="44093"/>
    <lineage>
        <taxon>Eukaryota</taxon>
        <taxon>Fungi</taxon>
        <taxon>Dikarya</taxon>
        <taxon>Ascomycota</taxon>
        <taxon>Saccharomycotina</taxon>
        <taxon>Dipodascomycetes</taxon>
        <taxon>Dipodascales</taxon>
        <taxon>Trichomonascaceae</taxon>
        <taxon>Trichomonascus</taxon>
        <taxon>Trichomonascus ciferrii complex</taxon>
    </lineage>
</organism>
<accession>A0A642V8U2</accession>
<protein>
    <recommendedName>
        <fullName evidence="15">NADH-cytochrome b5 reductase</fullName>
        <ecNumber evidence="15">1.6.2.2</ecNumber>
    </recommendedName>
</protein>
<dbReference type="Pfam" id="PF00175">
    <property type="entry name" value="NAD_binding_1"/>
    <property type="match status" value="1"/>
</dbReference>
<evidence type="ECO:0000256" key="15">
    <source>
        <dbReference type="RuleBase" id="RU361226"/>
    </source>
</evidence>
<dbReference type="PRINTS" id="PR00371">
    <property type="entry name" value="FPNCR"/>
</dbReference>
<feature type="binding site" evidence="14">
    <location>
        <position position="146"/>
    </location>
    <ligand>
        <name>FAD</name>
        <dbReference type="ChEBI" id="CHEBI:57692"/>
    </ligand>
</feature>
<evidence type="ECO:0000256" key="4">
    <source>
        <dbReference type="ARBA" id="ARBA00022630"/>
    </source>
</evidence>
<keyword evidence="4 14" id="KW-0285">Flavoprotein</keyword>
<keyword evidence="11" id="KW-0496">Mitochondrion</keyword>
<evidence type="ECO:0000256" key="13">
    <source>
        <dbReference type="ARBA" id="ARBA00047682"/>
    </source>
</evidence>
<feature type="binding site" evidence="14">
    <location>
        <position position="122"/>
    </location>
    <ligand>
        <name>FAD</name>
        <dbReference type="ChEBI" id="CHEBI:57692"/>
    </ligand>
</feature>
<dbReference type="PANTHER" id="PTHR19370:SF171">
    <property type="entry name" value="NADH-CYTOCHROME B5 REDUCTASE 2"/>
    <property type="match status" value="1"/>
</dbReference>
<dbReference type="Proteomes" id="UP000761534">
    <property type="component" value="Unassembled WGS sequence"/>
</dbReference>
<feature type="domain" description="FAD-binding FR-type" evidence="17">
    <location>
        <begin position="66"/>
        <end position="171"/>
    </location>
</feature>
<proteinExistence type="inferred from homology"/>
<comment type="subcellular location">
    <subcellularLocation>
        <location evidence="2">Mitochondrion outer membrane</location>
        <topology evidence="2">Single-pass membrane protein</topology>
    </subcellularLocation>
</comment>
<evidence type="ECO:0000256" key="7">
    <source>
        <dbReference type="ARBA" id="ARBA00022827"/>
    </source>
</evidence>
<evidence type="ECO:0000256" key="12">
    <source>
        <dbReference type="ARBA" id="ARBA00023136"/>
    </source>
</evidence>
<dbReference type="GO" id="GO:0005741">
    <property type="term" value="C:mitochondrial outer membrane"/>
    <property type="evidence" value="ECO:0007669"/>
    <property type="project" value="UniProtKB-SubCell"/>
</dbReference>
<dbReference type="Gene3D" id="3.40.50.80">
    <property type="entry name" value="Nucleotide-binding domain of ferredoxin-NADP reductase (FNR) module"/>
    <property type="match status" value="1"/>
</dbReference>
<dbReference type="InterPro" id="IPR001834">
    <property type="entry name" value="CBR-like"/>
</dbReference>
<feature type="binding site" evidence="14">
    <location>
        <position position="188"/>
    </location>
    <ligand>
        <name>FAD</name>
        <dbReference type="ChEBI" id="CHEBI:57692"/>
    </ligand>
</feature>
<comment type="catalytic activity">
    <reaction evidence="13 15">
        <text>2 Fe(III)-[cytochrome b5] + NADH = 2 Fe(II)-[cytochrome b5] + NAD(+) + H(+)</text>
        <dbReference type="Rhea" id="RHEA:46680"/>
        <dbReference type="Rhea" id="RHEA-COMP:10438"/>
        <dbReference type="Rhea" id="RHEA-COMP:10439"/>
        <dbReference type="ChEBI" id="CHEBI:15378"/>
        <dbReference type="ChEBI" id="CHEBI:29033"/>
        <dbReference type="ChEBI" id="CHEBI:29034"/>
        <dbReference type="ChEBI" id="CHEBI:57540"/>
        <dbReference type="ChEBI" id="CHEBI:57945"/>
        <dbReference type="EC" id="1.6.2.2"/>
    </reaction>
</comment>
<dbReference type="InterPro" id="IPR017938">
    <property type="entry name" value="Riboflavin_synthase-like_b-brl"/>
</dbReference>
<feature type="binding site" evidence="14">
    <location>
        <position position="139"/>
    </location>
    <ligand>
        <name>FAD</name>
        <dbReference type="ChEBI" id="CHEBI:57692"/>
    </ligand>
</feature>
<evidence type="ECO:0000256" key="2">
    <source>
        <dbReference type="ARBA" id="ARBA00004572"/>
    </source>
</evidence>
<dbReference type="SUPFAM" id="SSF63380">
    <property type="entry name" value="Riboflavin synthase domain-like"/>
    <property type="match status" value="1"/>
</dbReference>
<name>A0A642V8U2_9ASCO</name>
<dbReference type="OrthoDB" id="432685at2759"/>
<dbReference type="VEuPathDB" id="FungiDB:TRICI_001812"/>
<keyword evidence="6" id="KW-1000">Mitochondrion outer membrane</keyword>
<evidence type="ECO:0000256" key="3">
    <source>
        <dbReference type="ARBA" id="ARBA00006105"/>
    </source>
</evidence>
<feature type="binding site" evidence="14">
    <location>
        <position position="121"/>
    </location>
    <ligand>
        <name>FAD</name>
        <dbReference type="ChEBI" id="CHEBI:57692"/>
    </ligand>
</feature>
<dbReference type="EC" id="1.6.2.2" evidence="15"/>
<dbReference type="PRINTS" id="PR00406">
    <property type="entry name" value="CYTB5RDTASE"/>
</dbReference>
<evidence type="ECO:0000256" key="6">
    <source>
        <dbReference type="ARBA" id="ARBA00022787"/>
    </source>
</evidence>
<dbReference type="Pfam" id="PF00970">
    <property type="entry name" value="FAD_binding_6"/>
    <property type="match status" value="1"/>
</dbReference>
<gene>
    <name evidence="18" type="ORF">TRICI_001812</name>
</gene>
<evidence type="ECO:0000256" key="5">
    <source>
        <dbReference type="ARBA" id="ARBA00022692"/>
    </source>
</evidence>
<dbReference type="GO" id="GO:0090524">
    <property type="term" value="F:cytochrome-b5 reductase activity, acting on NADH"/>
    <property type="evidence" value="ECO:0007669"/>
    <property type="project" value="UniProtKB-EC"/>
</dbReference>
<dbReference type="InterPro" id="IPR008333">
    <property type="entry name" value="Cbr1-like_FAD-bd_dom"/>
</dbReference>
<dbReference type="InterPro" id="IPR001709">
    <property type="entry name" value="Flavoprot_Pyr_Nucl_cyt_Rdtase"/>
</dbReference>
<reference evidence="18" key="1">
    <citation type="journal article" date="2019" name="G3 (Bethesda)">
        <title>Genome Assemblies of Two Rare Opportunistic Yeast Pathogens: Diutina rugosa (syn. Candida rugosa) and Trichomonascus ciferrii (syn. Candida ciferrii).</title>
        <authorList>
            <person name="Mixao V."/>
            <person name="Saus E."/>
            <person name="Hansen A.P."/>
            <person name="Lass-Florl C."/>
            <person name="Gabaldon T."/>
        </authorList>
    </citation>
    <scope>NUCLEOTIDE SEQUENCE</scope>
    <source>
        <strain evidence="18">CBS 4856</strain>
    </source>
</reference>
<feature type="binding site" evidence="14">
    <location>
        <position position="120"/>
    </location>
    <ligand>
        <name>FAD</name>
        <dbReference type="ChEBI" id="CHEBI:57692"/>
    </ligand>
</feature>
<feature type="binding site" evidence="14">
    <location>
        <position position="147"/>
    </location>
    <ligand>
        <name>FAD</name>
        <dbReference type="ChEBI" id="CHEBI:57692"/>
    </ligand>
</feature>
<dbReference type="InterPro" id="IPR039261">
    <property type="entry name" value="FNR_nucleotide-bd"/>
</dbReference>
<dbReference type="AlphaFoldDB" id="A0A642V8U2"/>
<comment type="caution">
    <text evidence="18">The sequence shown here is derived from an EMBL/GenBank/DDBJ whole genome shotgun (WGS) entry which is preliminary data.</text>
</comment>
<keyword evidence="12 16" id="KW-0472">Membrane</keyword>
<evidence type="ECO:0000256" key="11">
    <source>
        <dbReference type="ARBA" id="ARBA00023128"/>
    </source>
</evidence>
<dbReference type="FunFam" id="3.40.50.80:FF:000009">
    <property type="entry name" value="NADH-cytochrome b5 reductase"/>
    <property type="match status" value="1"/>
</dbReference>
<evidence type="ECO:0000256" key="14">
    <source>
        <dbReference type="PIRSR" id="PIRSR601834-1"/>
    </source>
</evidence>
<dbReference type="FunFam" id="2.40.30.10:FF:000032">
    <property type="entry name" value="NADH-cytochrome b5 reductase"/>
    <property type="match status" value="1"/>
</dbReference>
<comment type="cofactor">
    <cofactor evidence="1 14 15">
        <name>FAD</name>
        <dbReference type="ChEBI" id="CHEBI:57692"/>
    </cofactor>
</comment>
<dbReference type="CDD" id="cd06183">
    <property type="entry name" value="cyt_b5_reduct_like"/>
    <property type="match status" value="1"/>
</dbReference>
<evidence type="ECO:0000313" key="19">
    <source>
        <dbReference type="Proteomes" id="UP000761534"/>
    </source>
</evidence>
<evidence type="ECO:0000313" key="18">
    <source>
        <dbReference type="EMBL" id="KAA8915997.1"/>
    </source>
</evidence>
<dbReference type="GO" id="GO:0006696">
    <property type="term" value="P:ergosterol biosynthetic process"/>
    <property type="evidence" value="ECO:0007669"/>
    <property type="project" value="TreeGrafter"/>
</dbReference>
<dbReference type="PROSITE" id="PS51384">
    <property type="entry name" value="FAD_FR"/>
    <property type="match status" value="1"/>
</dbReference>
<feature type="transmembrane region" description="Helical" evidence="16">
    <location>
        <begin position="30"/>
        <end position="50"/>
    </location>
</feature>
<evidence type="ECO:0000256" key="10">
    <source>
        <dbReference type="ARBA" id="ARBA00023027"/>
    </source>
</evidence>
<evidence type="ECO:0000256" key="1">
    <source>
        <dbReference type="ARBA" id="ARBA00001974"/>
    </source>
</evidence>
<evidence type="ECO:0000259" key="17">
    <source>
        <dbReference type="PROSITE" id="PS51384"/>
    </source>
</evidence>
<keyword evidence="8 16" id="KW-1133">Transmembrane helix</keyword>
<keyword evidence="5 16" id="KW-0812">Transmembrane</keyword>
<feature type="binding site" evidence="14">
    <location>
        <position position="137"/>
    </location>
    <ligand>
        <name>FAD</name>
        <dbReference type="ChEBI" id="CHEBI:57692"/>
    </ligand>
</feature>